<keyword evidence="8" id="KW-0862">Zinc</keyword>
<evidence type="ECO:0000256" key="12">
    <source>
        <dbReference type="SAM" id="Phobius"/>
    </source>
</evidence>
<evidence type="ECO:0000313" key="15">
    <source>
        <dbReference type="Proteomes" id="UP000183954"/>
    </source>
</evidence>
<evidence type="ECO:0000256" key="5">
    <source>
        <dbReference type="ARBA" id="ARBA00022692"/>
    </source>
</evidence>
<dbReference type="InterPro" id="IPR008915">
    <property type="entry name" value="Peptidase_M50"/>
</dbReference>
<keyword evidence="11 12" id="KW-0472">Membrane</keyword>
<evidence type="ECO:0000313" key="14">
    <source>
        <dbReference type="EMBL" id="SHH37639.1"/>
    </source>
</evidence>
<reference evidence="15" key="1">
    <citation type="submission" date="2016-11" db="EMBL/GenBank/DDBJ databases">
        <authorList>
            <person name="Varghese N."/>
            <person name="Submissions S."/>
        </authorList>
    </citation>
    <scope>NUCLEOTIDE SEQUENCE [LARGE SCALE GENOMIC DNA]</scope>
    <source>
        <strain evidence="15">DSM 15449</strain>
    </source>
</reference>
<evidence type="ECO:0000256" key="6">
    <source>
        <dbReference type="ARBA" id="ARBA00022723"/>
    </source>
</evidence>
<dbReference type="GO" id="GO:0046872">
    <property type="term" value="F:metal ion binding"/>
    <property type="evidence" value="ECO:0007669"/>
    <property type="project" value="UniProtKB-KW"/>
</dbReference>
<dbReference type="PANTHER" id="PTHR39188:SF3">
    <property type="entry name" value="STAGE IV SPORULATION PROTEIN FB"/>
    <property type="match status" value="1"/>
</dbReference>
<evidence type="ECO:0000256" key="11">
    <source>
        <dbReference type="ARBA" id="ARBA00023136"/>
    </source>
</evidence>
<evidence type="ECO:0000256" key="2">
    <source>
        <dbReference type="ARBA" id="ARBA00004141"/>
    </source>
</evidence>
<gene>
    <name evidence="14" type="ORF">SAMN02746098_00843</name>
</gene>
<comment type="similarity">
    <text evidence="3">Belongs to the peptidase M50B family.</text>
</comment>
<feature type="transmembrane region" description="Helical" evidence="12">
    <location>
        <begin position="158"/>
        <end position="176"/>
    </location>
</feature>
<dbReference type="GO" id="GO:0006508">
    <property type="term" value="P:proteolysis"/>
    <property type="evidence" value="ECO:0007669"/>
    <property type="project" value="UniProtKB-KW"/>
</dbReference>
<feature type="transmembrane region" description="Helical" evidence="12">
    <location>
        <begin position="17"/>
        <end position="42"/>
    </location>
</feature>
<dbReference type="CDD" id="cd06161">
    <property type="entry name" value="S2P-M50_SpoIVFB"/>
    <property type="match status" value="1"/>
</dbReference>
<feature type="domain" description="Peptidase M50" evidence="13">
    <location>
        <begin position="33"/>
        <end position="98"/>
    </location>
</feature>
<evidence type="ECO:0000256" key="9">
    <source>
        <dbReference type="ARBA" id="ARBA00022989"/>
    </source>
</evidence>
<comment type="cofactor">
    <cofactor evidence="1">
        <name>Zn(2+)</name>
        <dbReference type="ChEBI" id="CHEBI:29105"/>
    </cofactor>
</comment>
<evidence type="ECO:0000256" key="10">
    <source>
        <dbReference type="ARBA" id="ARBA00023049"/>
    </source>
</evidence>
<protein>
    <submittedName>
        <fullName evidence="14">Stage IV sporulation protein FB</fullName>
    </submittedName>
</protein>
<dbReference type="Proteomes" id="UP000183954">
    <property type="component" value="Unassembled WGS sequence"/>
</dbReference>
<dbReference type="PANTHER" id="PTHR39188">
    <property type="entry name" value="MEMBRANE-ASSOCIATED ZINC METALLOPROTEASE M50B"/>
    <property type="match status" value="1"/>
</dbReference>
<name>A0A1M5SGN1_9FIRM</name>
<feature type="transmembrane region" description="Helical" evidence="12">
    <location>
        <begin position="85"/>
        <end position="104"/>
    </location>
</feature>
<keyword evidence="10" id="KW-0482">Metalloprotease</keyword>
<keyword evidence="5 12" id="KW-0812">Transmembrane</keyword>
<keyword evidence="9 12" id="KW-1133">Transmembrane helix</keyword>
<keyword evidence="15" id="KW-1185">Reference proteome</keyword>
<evidence type="ECO:0000256" key="1">
    <source>
        <dbReference type="ARBA" id="ARBA00001947"/>
    </source>
</evidence>
<keyword evidence="4" id="KW-0645">Protease</keyword>
<evidence type="ECO:0000256" key="8">
    <source>
        <dbReference type="ARBA" id="ARBA00022833"/>
    </source>
</evidence>
<sequence>MELFKISGVSIRIHPSFLVVLLLYGVLGLAAQALLIFALVVGHELAHLLVAKAYGFKVEGLELFPFGGAAYCDGLFEGRKLEESVMALAGPAFNLVLLFGAQVLRWNGVWTGELAEDFVRYNLWLAAFNLIPVLPLDGGRVVRALLVEGFGFVRTTKFLAGAGRWLGVLFALYGVVLGVSGKFTEGPLFYLILGGFFWFAGSKEISSAHITFLRQLTRKKEELMKRGLMRSLWLTVQGETPLVRIVEEFTPDRYTMISLTNEKAGMEKILTETDIVEGMLREGIRFPVGKL</sequence>
<evidence type="ECO:0000259" key="13">
    <source>
        <dbReference type="Pfam" id="PF02163"/>
    </source>
</evidence>
<keyword evidence="6" id="KW-0479">Metal-binding</keyword>
<accession>A0A1M5SGN1</accession>
<evidence type="ECO:0000256" key="3">
    <source>
        <dbReference type="ARBA" id="ARBA00007931"/>
    </source>
</evidence>
<feature type="transmembrane region" description="Helical" evidence="12">
    <location>
        <begin position="188"/>
        <end position="213"/>
    </location>
</feature>
<evidence type="ECO:0000256" key="7">
    <source>
        <dbReference type="ARBA" id="ARBA00022801"/>
    </source>
</evidence>
<dbReference type="GO" id="GO:0016020">
    <property type="term" value="C:membrane"/>
    <property type="evidence" value="ECO:0007669"/>
    <property type="project" value="UniProtKB-SubCell"/>
</dbReference>
<comment type="subcellular location">
    <subcellularLocation>
        <location evidence="2">Membrane</location>
        <topology evidence="2">Multi-pass membrane protein</topology>
    </subcellularLocation>
</comment>
<dbReference type="AlphaFoldDB" id="A0A1M5SGN1"/>
<feature type="transmembrane region" description="Helical" evidence="12">
    <location>
        <begin position="124"/>
        <end position="146"/>
    </location>
</feature>
<evidence type="ECO:0000256" key="4">
    <source>
        <dbReference type="ARBA" id="ARBA00022670"/>
    </source>
</evidence>
<dbReference type="RefSeq" id="WP_073028077.1">
    <property type="nucleotide sequence ID" value="NZ_FQXJ01000003.1"/>
</dbReference>
<keyword evidence="7" id="KW-0378">Hydrolase</keyword>
<proteinExistence type="inferred from homology"/>
<dbReference type="STRING" id="1121420.SAMN02746098_00843"/>
<dbReference type="EMBL" id="FQXJ01000003">
    <property type="protein sequence ID" value="SHH37639.1"/>
    <property type="molecule type" value="Genomic_DNA"/>
</dbReference>
<dbReference type="GO" id="GO:0008237">
    <property type="term" value="F:metallopeptidase activity"/>
    <property type="evidence" value="ECO:0007669"/>
    <property type="project" value="UniProtKB-KW"/>
</dbReference>
<organism evidence="14 15">
    <name type="scientific">Desulfosporosinus lacus DSM 15449</name>
    <dbReference type="NCBI Taxonomy" id="1121420"/>
    <lineage>
        <taxon>Bacteria</taxon>
        <taxon>Bacillati</taxon>
        <taxon>Bacillota</taxon>
        <taxon>Clostridia</taxon>
        <taxon>Eubacteriales</taxon>
        <taxon>Desulfitobacteriaceae</taxon>
        <taxon>Desulfosporosinus</taxon>
    </lineage>
</organism>
<dbReference type="Pfam" id="PF02163">
    <property type="entry name" value="Peptidase_M50"/>
    <property type="match status" value="1"/>
</dbReference>
<dbReference type="OrthoDB" id="166377at2"/>